<protein>
    <submittedName>
        <fullName evidence="4">TelA-like protein</fullName>
    </submittedName>
</protein>
<evidence type="ECO:0000256" key="1">
    <source>
        <dbReference type="PIRNR" id="PIRNR026508"/>
    </source>
</evidence>
<dbReference type="EMBL" id="CACRUE010000033">
    <property type="protein sequence ID" value="VYU31769.1"/>
    <property type="molecule type" value="Genomic_DNA"/>
</dbReference>
<dbReference type="PIRSF" id="PIRSF026508">
    <property type="entry name" value="TelA"/>
    <property type="match status" value="1"/>
</dbReference>
<reference evidence="4" key="1">
    <citation type="submission" date="2019-11" db="EMBL/GenBank/DDBJ databases">
        <authorList>
            <person name="Feng L."/>
        </authorList>
    </citation>
    <scope>NUCLEOTIDE SEQUENCE</scope>
    <source>
        <strain evidence="4">IbartlettiiLFYP30</strain>
    </source>
</reference>
<dbReference type="InterPro" id="IPR008863">
    <property type="entry name" value="Toxic_anion-R_TelA"/>
</dbReference>
<organism evidence="4">
    <name type="scientific">Intestinibacter bartlettii</name>
    <dbReference type="NCBI Taxonomy" id="261299"/>
    <lineage>
        <taxon>Bacteria</taxon>
        <taxon>Bacillati</taxon>
        <taxon>Bacillota</taxon>
        <taxon>Clostridia</taxon>
        <taxon>Peptostreptococcales</taxon>
        <taxon>Peptostreptococcaceae</taxon>
        <taxon>Intestinibacter</taxon>
    </lineage>
</organism>
<evidence type="ECO:0000313" key="4">
    <source>
        <dbReference type="EMBL" id="VYU31769.1"/>
    </source>
</evidence>
<accession>A0A6N3DWX8</accession>
<comment type="similarity">
    <text evidence="1">Belongs to the TelA family.</text>
</comment>
<name>A0A6N3DWX8_9FIRM</name>
<keyword evidence="2" id="KW-0175">Coiled coil</keyword>
<evidence type="ECO:0000256" key="2">
    <source>
        <dbReference type="SAM" id="Coils"/>
    </source>
</evidence>
<feature type="region of interest" description="Disordered" evidence="3">
    <location>
        <begin position="1"/>
        <end position="27"/>
    </location>
</feature>
<gene>
    <name evidence="4" type="ORF">IBLFYP30_02340</name>
</gene>
<sequence>MGIDISKFSNNNDTAATNNNDQAVNVPEVQQDNFDIVQYTDSKKNELRQSKEVEQLTSLIEVDNPNTILQFGKGASEGISRVSDSLLSNIKMNQNEKNSEMLVRLTKIMDKFDLDDFAQTKEPGFFQKLFKKANSALEVMFQKYETLGGEVEKIQIELQTYEREIQDSNKQLGAMLNENFNYYNELEKYIVAGEMAIEELDNDLLPQFKAKAESGDQMDMANYQELLNIKDMLVQRVYDLRVSENISLQTIPMLRSMQHNNYGLIRKINSAFIVTLPVFKQCLSQAILIKKQELQTKSLQALDDKTNELLLRNAQNVSQASTQIAKMANSSSIQIETLEKMHNTIKTGIEETMRIEQANRDEIANNTRRLEELNTSVINTYKRK</sequence>
<dbReference type="AlphaFoldDB" id="A0A6N3DWX8"/>
<evidence type="ECO:0000256" key="3">
    <source>
        <dbReference type="SAM" id="MobiDB-lite"/>
    </source>
</evidence>
<proteinExistence type="inferred from homology"/>
<feature type="coiled-coil region" evidence="2">
    <location>
        <begin position="144"/>
        <end position="178"/>
    </location>
</feature>
<dbReference type="PANTHER" id="PTHR38432:SF2">
    <property type="entry name" value="TELLURITE RESISTANCE PROTEIN"/>
    <property type="match status" value="1"/>
</dbReference>
<dbReference type="Pfam" id="PF05816">
    <property type="entry name" value="TelA"/>
    <property type="match status" value="1"/>
</dbReference>
<dbReference type="RefSeq" id="WP_147616493.1">
    <property type="nucleotide sequence ID" value="NZ_BAABXU010000001.1"/>
</dbReference>
<dbReference type="PANTHER" id="PTHR38432">
    <property type="entry name" value="TELA-LIKE PROTEIN SAOUHSC_01408"/>
    <property type="match status" value="1"/>
</dbReference>
<feature type="compositionally biased region" description="Low complexity" evidence="3">
    <location>
        <begin position="10"/>
        <end position="21"/>
    </location>
</feature>